<protein>
    <submittedName>
        <fullName evidence="2">Transcriptional regulator</fullName>
    </submittedName>
</protein>
<accession>A0A8J3T877</accession>
<dbReference type="AlphaFoldDB" id="A0A8J3T877"/>
<reference evidence="2" key="1">
    <citation type="submission" date="2021-01" db="EMBL/GenBank/DDBJ databases">
        <title>Whole genome shotgun sequence of Planosporangium mesophilum NBRC 109066.</title>
        <authorList>
            <person name="Komaki H."/>
            <person name="Tamura T."/>
        </authorList>
    </citation>
    <scope>NUCLEOTIDE SEQUENCE</scope>
    <source>
        <strain evidence="2">NBRC 109066</strain>
    </source>
</reference>
<evidence type="ECO:0000313" key="2">
    <source>
        <dbReference type="EMBL" id="GII20866.1"/>
    </source>
</evidence>
<dbReference type="Proteomes" id="UP000599074">
    <property type="component" value="Unassembled WGS sequence"/>
</dbReference>
<comment type="caution">
    <text evidence="2">The sequence shown here is derived from an EMBL/GenBank/DDBJ whole genome shotgun (WGS) entry which is preliminary data.</text>
</comment>
<feature type="compositionally biased region" description="Basic and acidic residues" evidence="1">
    <location>
        <begin position="139"/>
        <end position="148"/>
    </location>
</feature>
<feature type="region of interest" description="Disordered" evidence="1">
    <location>
        <begin position="138"/>
        <end position="166"/>
    </location>
</feature>
<dbReference type="EMBL" id="BOON01000003">
    <property type="protein sequence ID" value="GII20866.1"/>
    <property type="molecule type" value="Genomic_DNA"/>
</dbReference>
<keyword evidence="3" id="KW-1185">Reference proteome</keyword>
<dbReference type="Pfam" id="PF13826">
    <property type="entry name" value="Monooxy_af470-like"/>
    <property type="match status" value="1"/>
</dbReference>
<gene>
    <name evidence="2" type="ORF">Pme01_04630</name>
</gene>
<sequence>MTADMPGDFVVFLIGMRVNKPWKLHKWVPVARAMAPMLRTLNSREDLGLLGMHTWIGPRGPMFVQYWRSAEHLDRFARDSSLPHHAAWRAFNRRVGSDGDVGVWHETYLVSAGNYETIYANLPRFGLAAAGQHLPVTAKGDRAAERRGAAPRTAAPLPQGQPTPAA</sequence>
<organism evidence="2 3">
    <name type="scientific">Planosporangium mesophilum</name>
    <dbReference type="NCBI Taxonomy" id="689768"/>
    <lineage>
        <taxon>Bacteria</taxon>
        <taxon>Bacillati</taxon>
        <taxon>Actinomycetota</taxon>
        <taxon>Actinomycetes</taxon>
        <taxon>Micromonosporales</taxon>
        <taxon>Micromonosporaceae</taxon>
        <taxon>Planosporangium</taxon>
    </lineage>
</organism>
<dbReference type="RefSeq" id="WP_239087970.1">
    <property type="nucleotide sequence ID" value="NZ_BOON01000003.1"/>
</dbReference>
<evidence type="ECO:0000313" key="3">
    <source>
        <dbReference type="Proteomes" id="UP000599074"/>
    </source>
</evidence>
<name>A0A8J3T877_9ACTN</name>
<proteinExistence type="predicted"/>
<evidence type="ECO:0000256" key="1">
    <source>
        <dbReference type="SAM" id="MobiDB-lite"/>
    </source>
</evidence>
<dbReference type="InterPro" id="IPR025444">
    <property type="entry name" value="Monooxy_af470"/>
</dbReference>